<evidence type="ECO:0000313" key="1">
    <source>
        <dbReference type="EMBL" id="ASC69878.1"/>
    </source>
</evidence>
<accession>A0A1Z3HHX2</accession>
<reference evidence="1 2" key="1">
    <citation type="journal article" date="2016" name="Biochim. Biophys. Acta">
        <title>Characterization of red-shifted phycobilisomes isolated from the chlorophyll f-containing cyanobacterium Halomicronema hongdechloris.</title>
        <authorList>
            <person name="Li Y."/>
            <person name="Lin Y."/>
            <person name="Garvey C.J."/>
            <person name="Birch D."/>
            <person name="Corkery R.W."/>
            <person name="Loughlin P.C."/>
            <person name="Scheer H."/>
            <person name="Willows R.D."/>
            <person name="Chen M."/>
        </authorList>
    </citation>
    <scope>NUCLEOTIDE SEQUENCE [LARGE SCALE GENOMIC DNA]</scope>
    <source>
        <strain evidence="1 2">C2206</strain>
    </source>
</reference>
<dbReference type="Proteomes" id="UP000191901">
    <property type="component" value="Chromosome"/>
</dbReference>
<dbReference type="RefSeq" id="WP_187329579.1">
    <property type="nucleotide sequence ID" value="NZ_CP021983.2"/>
</dbReference>
<keyword evidence="2" id="KW-1185">Reference proteome</keyword>
<dbReference type="KEGG" id="hhg:XM38_008080"/>
<protein>
    <submittedName>
        <fullName evidence="1">Uncharacterized protein</fullName>
    </submittedName>
</protein>
<dbReference type="EMBL" id="CP021983">
    <property type="protein sequence ID" value="ASC69878.1"/>
    <property type="molecule type" value="Genomic_DNA"/>
</dbReference>
<sequence>MPQTATDYKHIVLDENQVPLIEGSTLKVIEIVMAQRAYGWTPEGDLD</sequence>
<proteinExistence type="predicted"/>
<evidence type="ECO:0000313" key="2">
    <source>
        <dbReference type="Proteomes" id="UP000191901"/>
    </source>
</evidence>
<gene>
    <name evidence="1" type="ORF">XM38_008080</name>
</gene>
<dbReference type="AlphaFoldDB" id="A0A1Z3HHX2"/>
<name>A0A1Z3HHX2_9CYAN</name>
<organism evidence="1 2">
    <name type="scientific">Halomicronema hongdechloris C2206</name>
    <dbReference type="NCBI Taxonomy" id="1641165"/>
    <lineage>
        <taxon>Bacteria</taxon>
        <taxon>Bacillati</taxon>
        <taxon>Cyanobacteriota</taxon>
        <taxon>Cyanophyceae</taxon>
        <taxon>Nodosilineales</taxon>
        <taxon>Nodosilineaceae</taxon>
        <taxon>Halomicronema</taxon>
    </lineage>
</organism>